<proteinExistence type="predicted"/>
<protein>
    <submittedName>
        <fullName evidence="2">Uncharacterized protein</fullName>
    </submittedName>
</protein>
<dbReference type="AlphaFoldDB" id="A0A1W1YKB4"/>
<evidence type="ECO:0000256" key="1">
    <source>
        <dbReference type="SAM" id="Phobius"/>
    </source>
</evidence>
<dbReference type="Proteomes" id="UP000192393">
    <property type="component" value="Unassembled WGS sequence"/>
</dbReference>
<keyword evidence="1" id="KW-0812">Transmembrane</keyword>
<sequence length="133" mass="15519">MELFGGGWRYRDEKKRIYIYWTMFIYYLRKMKFISLILAVYVLLLSAVPTFIEDKCMQEHTTEQGQNGQEDQDCNKGCCSPFFSCNTCTGFVLITFHFSVTHSVKEPQRKLGTMPTPPVSDFPFSVWHPPQLV</sequence>
<gene>
    <name evidence="2" type="ORF">SAMN06296427_101476</name>
</gene>
<feature type="transmembrane region" description="Helical" evidence="1">
    <location>
        <begin position="33"/>
        <end position="52"/>
    </location>
</feature>
<organism evidence="2 3">
    <name type="scientific">Moheibacter sediminis</name>
    <dbReference type="NCBI Taxonomy" id="1434700"/>
    <lineage>
        <taxon>Bacteria</taxon>
        <taxon>Pseudomonadati</taxon>
        <taxon>Bacteroidota</taxon>
        <taxon>Flavobacteriia</taxon>
        <taxon>Flavobacteriales</taxon>
        <taxon>Weeksellaceae</taxon>
        <taxon>Moheibacter</taxon>
    </lineage>
</organism>
<evidence type="ECO:0000313" key="2">
    <source>
        <dbReference type="EMBL" id="SMC36576.1"/>
    </source>
</evidence>
<dbReference type="EMBL" id="FWXS01000001">
    <property type="protein sequence ID" value="SMC36576.1"/>
    <property type="molecule type" value="Genomic_DNA"/>
</dbReference>
<name>A0A1W1YKB4_9FLAO</name>
<dbReference type="STRING" id="1434700.SAMN06296427_101476"/>
<keyword evidence="3" id="KW-1185">Reference proteome</keyword>
<accession>A0A1W1YKB4</accession>
<reference evidence="3" key="1">
    <citation type="submission" date="2017-04" db="EMBL/GenBank/DDBJ databases">
        <authorList>
            <person name="Varghese N."/>
            <person name="Submissions S."/>
        </authorList>
    </citation>
    <scope>NUCLEOTIDE SEQUENCE [LARGE SCALE GENOMIC DNA]</scope>
    <source>
        <strain evidence="3">CGMCC 1.12708</strain>
    </source>
</reference>
<keyword evidence="1" id="KW-1133">Transmembrane helix</keyword>
<evidence type="ECO:0000313" key="3">
    <source>
        <dbReference type="Proteomes" id="UP000192393"/>
    </source>
</evidence>
<keyword evidence="1" id="KW-0472">Membrane</keyword>